<dbReference type="Pfam" id="PF23559">
    <property type="entry name" value="WHD_DRP"/>
    <property type="match status" value="1"/>
</dbReference>
<dbReference type="InterPro" id="IPR058922">
    <property type="entry name" value="WHD_DRP"/>
</dbReference>
<dbReference type="PANTHER" id="PTHR23155">
    <property type="entry name" value="DISEASE RESISTANCE PROTEIN RP"/>
    <property type="match status" value="1"/>
</dbReference>
<organism evidence="11 12">
    <name type="scientific">Dichanthelium oligosanthes</name>
    <dbReference type="NCBI Taxonomy" id="888268"/>
    <lineage>
        <taxon>Eukaryota</taxon>
        <taxon>Viridiplantae</taxon>
        <taxon>Streptophyta</taxon>
        <taxon>Embryophyta</taxon>
        <taxon>Tracheophyta</taxon>
        <taxon>Spermatophyta</taxon>
        <taxon>Magnoliopsida</taxon>
        <taxon>Liliopsida</taxon>
        <taxon>Poales</taxon>
        <taxon>Poaceae</taxon>
        <taxon>PACMAD clade</taxon>
        <taxon>Panicoideae</taxon>
        <taxon>Panicodae</taxon>
        <taxon>Paniceae</taxon>
        <taxon>Dichantheliinae</taxon>
        <taxon>Dichanthelium</taxon>
    </lineage>
</organism>
<gene>
    <name evidence="11" type="ORF">BAE44_0023505</name>
</gene>
<dbReference type="Pfam" id="PF00931">
    <property type="entry name" value="NB-ARC"/>
    <property type="match status" value="1"/>
</dbReference>
<dbReference type="PRINTS" id="PR00364">
    <property type="entry name" value="DISEASERSIST"/>
</dbReference>
<dbReference type="InterPro" id="IPR032675">
    <property type="entry name" value="LRR_dom_sf"/>
</dbReference>
<evidence type="ECO:0000256" key="3">
    <source>
        <dbReference type="ARBA" id="ARBA00022737"/>
    </source>
</evidence>
<dbReference type="OrthoDB" id="598235at2759"/>
<dbReference type="Pfam" id="PF18052">
    <property type="entry name" value="Rx_N"/>
    <property type="match status" value="1"/>
</dbReference>
<dbReference type="PANTHER" id="PTHR23155:SF1167">
    <property type="entry name" value="OS08G0412100 PROTEIN"/>
    <property type="match status" value="1"/>
</dbReference>
<dbReference type="InterPro" id="IPR002182">
    <property type="entry name" value="NB-ARC"/>
</dbReference>
<keyword evidence="12" id="KW-1185">Reference proteome</keyword>
<keyword evidence="6" id="KW-0175">Coiled coil</keyword>
<accession>A0A1E5URG8</accession>
<name>A0A1E5URG8_9POAL</name>
<evidence type="ECO:0000256" key="5">
    <source>
        <dbReference type="ARBA" id="ARBA00022821"/>
    </source>
</evidence>
<dbReference type="Gene3D" id="1.10.8.430">
    <property type="entry name" value="Helical domain of apoptotic protease-activating factors"/>
    <property type="match status" value="1"/>
</dbReference>
<dbReference type="GO" id="GO:0002758">
    <property type="term" value="P:innate immune response-activating signaling pathway"/>
    <property type="evidence" value="ECO:0007669"/>
    <property type="project" value="UniProtKB-ARBA"/>
</dbReference>
<dbReference type="GO" id="GO:0042742">
    <property type="term" value="P:defense response to bacterium"/>
    <property type="evidence" value="ECO:0007669"/>
    <property type="project" value="UniProtKB-ARBA"/>
</dbReference>
<comment type="similarity">
    <text evidence="1">Belongs to the disease resistance NB-LRR family.</text>
</comment>
<dbReference type="InterPro" id="IPR027417">
    <property type="entry name" value="P-loop_NTPase"/>
</dbReference>
<feature type="domain" description="Disease resistance R13L4/SHOC-2-like LRR" evidence="10">
    <location>
        <begin position="550"/>
        <end position="913"/>
    </location>
</feature>
<evidence type="ECO:0000259" key="10">
    <source>
        <dbReference type="Pfam" id="PF23598"/>
    </source>
</evidence>
<dbReference type="GO" id="GO:0009626">
    <property type="term" value="P:plant-type hypersensitive response"/>
    <property type="evidence" value="ECO:0007669"/>
    <property type="project" value="UniProtKB-ARBA"/>
</dbReference>
<feature type="domain" description="Disease resistance protein winged helix" evidence="9">
    <location>
        <begin position="430"/>
        <end position="501"/>
    </location>
</feature>
<dbReference type="Pfam" id="PF23598">
    <property type="entry name" value="LRR_14"/>
    <property type="match status" value="1"/>
</dbReference>
<keyword evidence="3" id="KW-0677">Repeat</keyword>
<comment type="caution">
    <text evidence="11">The sequence shown here is derived from an EMBL/GenBank/DDBJ whole genome shotgun (WGS) entry which is preliminary data.</text>
</comment>
<evidence type="ECO:0000259" key="9">
    <source>
        <dbReference type="Pfam" id="PF23559"/>
    </source>
</evidence>
<dbReference type="CDD" id="cd14798">
    <property type="entry name" value="RX-CC_like"/>
    <property type="match status" value="1"/>
</dbReference>
<dbReference type="SUPFAM" id="SSF52058">
    <property type="entry name" value="L domain-like"/>
    <property type="match status" value="1"/>
</dbReference>
<dbReference type="FunFam" id="1.10.10.10:FF:000322">
    <property type="entry name" value="Probable disease resistance protein At1g63360"/>
    <property type="match status" value="1"/>
</dbReference>
<keyword evidence="5" id="KW-0611">Plant defense</keyword>
<keyword evidence="2" id="KW-0433">Leucine-rich repeat</keyword>
<dbReference type="Gene3D" id="3.40.50.300">
    <property type="entry name" value="P-loop containing nucleotide triphosphate hydrolases"/>
    <property type="match status" value="1"/>
</dbReference>
<keyword evidence="4" id="KW-0547">Nucleotide-binding</keyword>
<dbReference type="Gene3D" id="3.80.10.10">
    <property type="entry name" value="Ribonuclease Inhibitor"/>
    <property type="match status" value="1"/>
</dbReference>
<evidence type="ECO:0000256" key="2">
    <source>
        <dbReference type="ARBA" id="ARBA00022614"/>
    </source>
</evidence>
<protein>
    <submittedName>
        <fullName evidence="11">Putative disease resistance RPP13-like protein 3</fullName>
    </submittedName>
</protein>
<dbReference type="SUPFAM" id="SSF52540">
    <property type="entry name" value="P-loop containing nucleoside triphosphate hydrolases"/>
    <property type="match status" value="1"/>
</dbReference>
<dbReference type="InterPro" id="IPR055414">
    <property type="entry name" value="LRR_R13L4/SHOC2-like"/>
</dbReference>
<dbReference type="AlphaFoldDB" id="A0A1E5URG8"/>
<dbReference type="InterPro" id="IPR044974">
    <property type="entry name" value="Disease_R_plants"/>
</dbReference>
<evidence type="ECO:0000256" key="1">
    <source>
        <dbReference type="ARBA" id="ARBA00008894"/>
    </source>
</evidence>
<dbReference type="Proteomes" id="UP000095767">
    <property type="component" value="Unassembled WGS sequence"/>
</dbReference>
<dbReference type="Gene3D" id="1.10.10.10">
    <property type="entry name" value="Winged helix-like DNA-binding domain superfamily/Winged helix DNA-binding domain"/>
    <property type="match status" value="1"/>
</dbReference>
<sequence length="935" mass="105810">MEGIMVSVATGAMNSLLDKLTALLGKEFRLHNGVKRDIAFLKDELSCINALLEKLANMEVLDLQTKEWRKQVRDMAYDIEDCIDEYMHQPYQQTSSGIIGFFHVYVQKVKELVGHHGVAQQINELKDRIVEAKHRRKRYKLDTEVDPGTNNMFSIDPRLPALYVESSDLVGIDIPRDYLINMLDDGEPLLKVISIVGLGGLGKTTLANEAYKKICWQFDCKAFVSVSQKPDLKKILRVILSQVKNQDCSNTETGDENQLINALRGFLKNKRYFIVIDDVWNTQAWKTIKCALLENTCGSRILVTTRIDTIAKSCCSPHHGTVYELRPLSEADSMSLFYKRIFGSEDQCPINLKDVATEIIKKCGGLPLAIITMASLMATKSDKREEWVTVCNSIGLGLQNYEVEEMERILSLSYNDLPYHLKTCLLYLSMYPEDYEVDMFQLTRRWIAEGFVKVRSGRQLVDEGKCYFNELINRSLIQPISIGLDGQATACRVHDMILDLIVSKAVEENFITPNADPTQTLVSQEKVRRLSIDYRATETVMSQSSLIFSHARSLSIFGYSEKMLSISNFQALRVLDLESSVKLQNCYLQDICHLFQLRYLRIAASSITRLPEQIGELQFLETLDLRRTWIRKLPASIVKLHRLIFLLVNGSQLLNGVGNMQFLEELSGISIYNECTKNSLQELGSLTNLRTLRLTWHISDSRSDRAVYTDILASSLGKLVSSRLHFLRIIRGPGSADIPLDSWSSPPHLLRELYVPGCCFQRIPEWMTSMANLYRLCIRAKQVTQDILHILGGLPSLLDLELRSEAADEPMKMLSFCKSKFQCLKIFRLYGPIMGVMFEVGAVPQLESFSIEIRACQAQSTFADDHPDLGIHHLASLKDLNVWINCGGAKVEEVEVLEAAITHATNLLPNHPTPRFYRDNQEGVVKDGAHVKGGG</sequence>
<dbReference type="InterPro" id="IPR038005">
    <property type="entry name" value="RX-like_CC"/>
</dbReference>
<dbReference type="InterPro" id="IPR036388">
    <property type="entry name" value="WH-like_DNA-bd_sf"/>
</dbReference>
<evidence type="ECO:0000259" key="8">
    <source>
        <dbReference type="Pfam" id="PF18052"/>
    </source>
</evidence>
<evidence type="ECO:0000313" key="11">
    <source>
        <dbReference type="EMBL" id="OEL15477.1"/>
    </source>
</evidence>
<feature type="domain" description="Disease resistance N-terminal" evidence="8">
    <location>
        <begin position="12"/>
        <end position="95"/>
    </location>
</feature>
<evidence type="ECO:0000313" key="12">
    <source>
        <dbReference type="Proteomes" id="UP000095767"/>
    </source>
</evidence>
<dbReference type="Gene3D" id="1.20.5.4130">
    <property type="match status" value="1"/>
</dbReference>
<feature type="domain" description="NB-ARC" evidence="7">
    <location>
        <begin position="179"/>
        <end position="344"/>
    </location>
</feature>
<dbReference type="InterPro" id="IPR041118">
    <property type="entry name" value="Rx_N"/>
</dbReference>
<evidence type="ECO:0000256" key="6">
    <source>
        <dbReference type="ARBA" id="ARBA00023054"/>
    </source>
</evidence>
<reference evidence="11 12" key="1">
    <citation type="submission" date="2016-09" db="EMBL/GenBank/DDBJ databases">
        <title>The draft genome of Dichanthelium oligosanthes: A C3 panicoid grass species.</title>
        <authorList>
            <person name="Studer A.J."/>
            <person name="Schnable J.C."/>
            <person name="Brutnell T.P."/>
        </authorList>
    </citation>
    <scope>NUCLEOTIDE SEQUENCE [LARGE SCALE GENOMIC DNA]</scope>
    <source>
        <strain evidence="12">cv. Kellogg 1175</strain>
        <tissue evidence="11">Leaf</tissue>
    </source>
</reference>
<dbReference type="FunFam" id="3.40.50.300:FF:001091">
    <property type="entry name" value="Probable disease resistance protein At1g61300"/>
    <property type="match status" value="1"/>
</dbReference>
<dbReference type="EMBL" id="LWDX02066719">
    <property type="protein sequence ID" value="OEL15477.1"/>
    <property type="molecule type" value="Genomic_DNA"/>
</dbReference>
<proteinExistence type="inferred from homology"/>
<evidence type="ECO:0000259" key="7">
    <source>
        <dbReference type="Pfam" id="PF00931"/>
    </source>
</evidence>
<dbReference type="InterPro" id="IPR042197">
    <property type="entry name" value="Apaf_helical"/>
</dbReference>
<evidence type="ECO:0000256" key="4">
    <source>
        <dbReference type="ARBA" id="ARBA00022741"/>
    </source>
</evidence>
<dbReference type="GO" id="GO:0043531">
    <property type="term" value="F:ADP binding"/>
    <property type="evidence" value="ECO:0007669"/>
    <property type="project" value="InterPro"/>
</dbReference>